<proteinExistence type="predicted"/>
<keyword evidence="1" id="KW-0812">Transmembrane</keyword>
<feature type="transmembrane region" description="Helical" evidence="1">
    <location>
        <begin position="89"/>
        <end position="106"/>
    </location>
</feature>
<accession>A0A5E8CIL9</accession>
<keyword evidence="1" id="KW-1133">Transmembrane helix</keyword>
<organism evidence="2">
    <name type="scientific">seawater metagenome</name>
    <dbReference type="NCBI Taxonomy" id="1561972"/>
    <lineage>
        <taxon>unclassified sequences</taxon>
        <taxon>metagenomes</taxon>
        <taxon>ecological metagenomes</taxon>
    </lineage>
</organism>
<dbReference type="AlphaFoldDB" id="A0A5E8CIL9"/>
<feature type="transmembrane region" description="Helical" evidence="1">
    <location>
        <begin position="7"/>
        <end position="31"/>
    </location>
</feature>
<sequence>MINEELNCIIISVNLLFFLINLGFSIGGIIILNETNELLNKTGPQYHIWLCNLVLTILSVLSCFIALMTRCGVGIRNKINLERDRGADFVSLGISIWIFILWFDQLNITTFQENYHNLFFLTKIRVFYFLIIISLGIFIMMCYIVYRWFFVNSNSKRVTFRSYDSTDSVDSTATTVITDNSYKPPNYTLNPMV</sequence>
<gene>
    <name evidence="2" type="ORF">CPAV1605_249</name>
</gene>
<feature type="transmembrane region" description="Helical" evidence="1">
    <location>
        <begin position="126"/>
        <end position="146"/>
    </location>
</feature>
<reference evidence="2" key="1">
    <citation type="submission" date="2019-09" db="EMBL/GenBank/DDBJ databases">
        <authorList>
            <person name="Needham M D."/>
        </authorList>
    </citation>
    <scope>NUCLEOTIDE SEQUENCE</scope>
</reference>
<protein>
    <submittedName>
        <fullName evidence="2">Uncharacterized protein</fullName>
    </submittedName>
</protein>
<name>A0A5E8CIL9_9ZZZZ</name>
<dbReference type="EMBL" id="CABVLZ010000001">
    <property type="protein sequence ID" value="VVU94524.1"/>
    <property type="molecule type" value="Genomic_DNA"/>
</dbReference>
<evidence type="ECO:0000256" key="1">
    <source>
        <dbReference type="SAM" id="Phobius"/>
    </source>
</evidence>
<keyword evidence="1" id="KW-0472">Membrane</keyword>
<feature type="transmembrane region" description="Helical" evidence="1">
    <location>
        <begin position="46"/>
        <end position="68"/>
    </location>
</feature>
<evidence type="ECO:0000313" key="2">
    <source>
        <dbReference type="EMBL" id="VVU94524.1"/>
    </source>
</evidence>